<dbReference type="EMBL" id="FONG01000024">
    <property type="protein sequence ID" value="SFF67932.1"/>
    <property type="molecule type" value="Genomic_DNA"/>
</dbReference>
<protein>
    <submittedName>
        <fullName evidence="2">Endonuclease, Uma2 family (Restriction endonuclease fold)</fullName>
    </submittedName>
</protein>
<keyword evidence="3" id="KW-1185">Reference proteome</keyword>
<gene>
    <name evidence="2" type="ORF">SAMN05216251_12418</name>
</gene>
<evidence type="ECO:0000259" key="1">
    <source>
        <dbReference type="Pfam" id="PF05685"/>
    </source>
</evidence>
<dbReference type="PANTHER" id="PTHR35400:SF3">
    <property type="entry name" value="SLL1072 PROTEIN"/>
    <property type="match status" value="1"/>
</dbReference>
<keyword evidence="2" id="KW-0378">Hydrolase</keyword>
<dbReference type="InterPro" id="IPR008538">
    <property type="entry name" value="Uma2"/>
</dbReference>
<proteinExistence type="predicted"/>
<dbReference type="Gene3D" id="3.90.1570.10">
    <property type="entry name" value="tt1808, chain A"/>
    <property type="match status" value="1"/>
</dbReference>
<keyword evidence="2" id="KW-0255">Endonuclease</keyword>
<dbReference type="STRING" id="380248.SAMN05216251_12418"/>
<dbReference type="SUPFAM" id="SSF52980">
    <property type="entry name" value="Restriction endonuclease-like"/>
    <property type="match status" value="1"/>
</dbReference>
<dbReference type="AlphaFoldDB" id="A0A1I2KLP7"/>
<feature type="domain" description="Putative restriction endonuclease" evidence="1">
    <location>
        <begin position="14"/>
        <end position="180"/>
    </location>
</feature>
<dbReference type="PANTHER" id="PTHR35400">
    <property type="entry name" value="SLR1083 PROTEIN"/>
    <property type="match status" value="1"/>
</dbReference>
<dbReference type="OrthoDB" id="4537149at2"/>
<organism evidence="2 3">
    <name type="scientific">Actinacidiphila alni</name>
    <dbReference type="NCBI Taxonomy" id="380248"/>
    <lineage>
        <taxon>Bacteria</taxon>
        <taxon>Bacillati</taxon>
        <taxon>Actinomycetota</taxon>
        <taxon>Actinomycetes</taxon>
        <taxon>Kitasatosporales</taxon>
        <taxon>Streptomycetaceae</taxon>
        <taxon>Actinacidiphila</taxon>
    </lineage>
</organism>
<dbReference type="CDD" id="cd06260">
    <property type="entry name" value="DUF820-like"/>
    <property type="match status" value="1"/>
</dbReference>
<dbReference type="Proteomes" id="UP000199323">
    <property type="component" value="Unassembled WGS sequence"/>
</dbReference>
<keyword evidence="2" id="KW-0540">Nuclease</keyword>
<name>A0A1I2KLP7_9ACTN</name>
<dbReference type="GO" id="GO:0004519">
    <property type="term" value="F:endonuclease activity"/>
    <property type="evidence" value="ECO:0007669"/>
    <property type="project" value="UniProtKB-KW"/>
</dbReference>
<sequence>MNKRNAVASVEEAFDAIDASLPEGWRVELIEGEIHVVPPANGEHEEIVSEITGQFRDHRKDLARYTGIGLRLPGGSSGNRVIPDVAIAPKGSFADDQEFHAPTGVLLVAEITSRSTGDSDRKGKLRGYARAGIPHYLLIDREADTATLFSEPEGEAYVRRVSVKLSGKLELPEPLGFVLDTGEF</sequence>
<reference evidence="2 3" key="1">
    <citation type="submission" date="2016-10" db="EMBL/GenBank/DDBJ databases">
        <authorList>
            <person name="de Groot N.N."/>
        </authorList>
    </citation>
    <scope>NUCLEOTIDE SEQUENCE [LARGE SCALE GENOMIC DNA]</scope>
    <source>
        <strain evidence="2 3">CGMCC 4.3510</strain>
    </source>
</reference>
<dbReference type="InterPro" id="IPR011335">
    <property type="entry name" value="Restrct_endonuc-II-like"/>
</dbReference>
<evidence type="ECO:0000313" key="2">
    <source>
        <dbReference type="EMBL" id="SFF67932.1"/>
    </source>
</evidence>
<dbReference type="Pfam" id="PF05685">
    <property type="entry name" value="Uma2"/>
    <property type="match status" value="1"/>
</dbReference>
<evidence type="ECO:0000313" key="3">
    <source>
        <dbReference type="Proteomes" id="UP000199323"/>
    </source>
</evidence>
<accession>A0A1I2KLP7</accession>
<dbReference type="InterPro" id="IPR012296">
    <property type="entry name" value="Nuclease_put_TT1808"/>
</dbReference>